<evidence type="ECO:0000313" key="2">
    <source>
        <dbReference type="Proteomes" id="UP000282460"/>
    </source>
</evidence>
<dbReference type="Gene3D" id="2.130.10.10">
    <property type="entry name" value="YVTN repeat-like/Quinoprotein amine dehydrogenase"/>
    <property type="match status" value="1"/>
</dbReference>
<sequence length="295" mass="30832">MTEPMQFSEHRISAAEAAPYGVAITDDGAVWVTLIRGSALVRRDPDGSFTTIPLGKGSEPSLPAVATEDSVWVTDSALNRIIRVGPEGVRAETAVPTANARPFGVASADSGEVWFTEMTTDSIGRIDILGRVAEFTAGVEHGTPSMIAVSGESVWFTLNAANAVGYIRGGNSAVALTQLPTHGAGPVGITVATDAAAWFTEIAAGQIGRIDRNGELTEFELPDRESKPHAIVANPDGGCWFTLWGSNQLGFIAADGTIAVIDLPTPNSEPHGLAVAQDGTVWVALETGFLAELRP</sequence>
<protein>
    <submittedName>
        <fullName evidence="1">Virginiamycin B lyase</fullName>
    </submittedName>
</protein>
<dbReference type="PANTHER" id="PTHR40274">
    <property type="entry name" value="VIRGINIAMYCIN B LYASE"/>
    <property type="match status" value="1"/>
</dbReference>
<dbReference type="Pfam" id="PF24684">
    <property type="entry name" value="Vgb_lyase"/>
    <property type="match status" value="1"/>
</dbReference>
<organism evidence="1 2">
    <name type="scientific">Mycetocola zhadangensis</name>
    <dbReference type="NCBI Taxonomy" id="1164595"/>
    <lineage>
        <taxon>Bacteria</taxon>
        <taxon>Bacillati</taxon>
        <taxon>Actinomycetota</taxon>
        <taxon>Actinomycetes</taxon>
        <taxon>Micrococcales</taxon>
        <taxon>Microbacteriaceae</taxon>
        <taxon>Mycetocola</taxon>
    </lineage>
</organism>
<dbReference type="EMBL" id="RCWJ01000002">
    <property type="protein sequence ID" value="RLQ83920.1"/>
    <property type="molecule type" value="Genomic_DNA"/>
</dbReference>
<accession>A0A3L7J0I9</accession>
<dbReference type="GO" id="GO:0016829">
    <property type="term" value="F:lyase activity"/>
    <property type="evidence" value="ECO:0007669"/>
    <property type="project" value="UniProtKB-KW"/>
</dbReference>
<gene>
    <name evidence="1" type="ORF">D9V28_06610</name>
</gene>
<dbReference type="InterPro" id="IPR051344">
    <property type="entry name" value="Vgb"/>
</dbReference>
<dbReference type="OrthoDB" id="9812926at2"/>
<evidence type="ECO:0000313" key="1">
    <source>
        <dbReference type="EMBL" id="RLQ83920.1"/>
    </source>
</evidence>
<dbReference type="RefSeq" id="WP_121658965.1">
    <property type="nucleotide sequence ID" value="NZ_BMEK01000002.1"/>
</dbReference>
<dbReference type="InterPro" id="IPR015943">
    <property type="entry name" value="WD40/YVTN_repeat-like_dom_sf"/>
</dbReference>
<reference evidence="1 2" key="1">
    <citation type="submission" date="2018-10" db="EMBL/GenBank/DDBJ databases">
        <authorList>
            <person name="Li J."/>
        </authorList>
    </citation>
    <scope>NUCLEOTIDE SEQUENCE [LARGE SCALE GENOMIC DNA]</scope>
    <source>
        <strain evidence="1 2">ZD1-4</strain>
    </source>
</reference>
<keyword evidence="2" id="KW-1185">Reference proteome</keyword>
<dbReference type="AlphaFoldDB" id="A0A3L7J0I9"/>
<dbReference type="PANTHER" id="PTHR40274:SF3">
    <property type="entry name" value="VIRGINIAMYCIN B LYASE"/>
    <property type="match status" value="1"/>
</dbReference>
<comment type="caution">
    <text evidence="1">The sequence shown here is derived from an EMBL/GenBank/DDBJ whole genome shotgun (WGS) entry which is preliminary data.</text>
</comment>
<dbReference type="Proteomes" id="UP000282460">
    <property type="component" value="Unassembled WGS sequence"/>
</dbReference>
<name>A0A3L7J0I9_9MICO</name>
<proteinExistence type="predicted"/>
<dbReference type="SUPFAM" id="SSF63829">
    <property type="entry name" value="Calcium-dependent phosphotriesterase"/>
    <property type="match status" value="1"/>
</dbReference>
<keyword evidence="1" id="KW-0456">Lyase</keyword>